<feature type="domain" description="C2H2-type" evidence="8">
    <location>
        <begin position="391"/>
        <end position="418"/>
    </location>
</feature>
<feature type="region of interest" description="Disordered" evidence="7">
    <location>
        <begin position="47"/>
        <end position="69"/>
    </location>
</feature>
<sequence>MTSSSPKSTALCSMRAPALIARPTLDPAAPSPLPLHLLRCSHFHRPPSTCRWPPSSAEGRPLPADDPERNENRAIINHLKHLISQDPKFDHVELSAPSLLNELGENPEEERGIVIYDGRAEMGLPSFEGERKRKRGRKPKVKVLHLDTQGCLGLEMVNRNGVAVDLSVLENAEDPYGEELRRRTLGLESEEKLLGFMRELDGQWGSRRKKRKIVDANEFGDALPVGWKLLLGLKRKEGRAWIYCRRYVSPTGQHFISCKDVASYLQSFGLGTTQPPYAQRDENVSEYRQTTETQPAGVTYQDGDRKQETNSSLAQSTSVSNEHEKEITLLGMENLAEVQIHDLFECHKCSMTFDEKDSYLQHLLSFHQRTTRRYRLGSSVGDGVIIKDGKYECQFCHKVFLERRRYNGHVGIHVRNYVRRVEELPVSTPQKRIESPIKDDMPSRISKMDALIEIAQSSILETSTSGPNDRSKGDSEPNNPRTDSSPEIPASILIENWILILL</sequence>
<dbReference type="AlphaFoldDB" id="A0A8K0DPM1"/>
<keyword evidence="5" id="KW-0539">Nucleus</keyword>
<dbReference type="InterPro" id="IPR013087">
    <property type="entry name" value="Znf_C2H2_type"/>
</dbReference>
<evidence type="ECO:0000256" key="7">
    <source>
        <dbReference type="SAM" id="MobiDB-lite"/>
    </source>
</evidence>
<dbReference type="PROSITE" id="PS50157">
    <property type="entry name" value="ZINC_FINGER_C2H2_2"/>
    <property type="match status" value="2"/>
</dbReference>
<dbReference type="GO" id="GO:0005634">
    <property type="term" value="C:nucleus"/>
    <property type="evidence" value="ECO:0007669"/>
    <property type="project" value="UniProtKB-SubCell"/>
</dbReference>
<accession>A0A8K0DPM1</accession>
<comment type="subcellular location">
    <subcellularLocation>
        <location evidence="1">Nucleus</location>
    </subcellularLocation>
</comment>
<dbReference type="Gene3D" id="3.30.890.10">
    <property type="entry name" value="Methyl-cpg-binding Protein 2, Chain A"/>
    <property type="match status" value="1"/>
</dbReference>
<feature type="domain" description="MBD" evidence="9">
    <location>
        <begin position="213"/>
        <end position="287"/>
    </location>
</feature>
<dbReference type="Gene3D" id="3.30.160.60">
    <property type="entry name" value="Classic Zinc Finger"/>
    <property type="match status" value="1"/>
</dbReference>
<dbReference type="PANTHER" id="PTHR37701:SF19">
    <property type="entry name" value="METHYL-CPG-BINDING DOMAIN PROTEIN"/>
    <property type="match status" value="1"/>
</dbReference>
<name>A0A8K0DPM1_9ROSA</name>
<dbReference type="SUPFAM" id="SSF54171">
    <property type="entry name" value="DNA-binding domain"/>
    <property type="match status" value="1"/>
</dbReference>
<feature type="region of interest" description="Disordered" evidence="7">
    <location>
        <begin position="283"/>
        <end position="320"/>
    </location>
</feature>
<evidence type="ECO:0000256" key="1">
    <source>
        <dbReference type="ARBA" id="ARBA00004123"/>
    </source>
</evidence>
<dbReference type="OrthoDB" id="1893318at2759"/>
<dbReference type="Proteomes" id="UP000796880">
    <property type="component" value="Unassembled WGS sequence"/>
</dbReference>
<dbReference type="PROSITE" id="PS50982">
    <property type="entry name" value="MBD"/>
    <property type="match status" value="1"/>
</dbReference>
<evidence type="ECO:0000259" key="8">
    <source>
        <dbReference type="PROSITE" id="PS50157"/>
    </source>
</evidence>
<proteinExistence type="predicted"/>
<dbReference type="InterPro" id="IPR001739">
    <property type="entry name" value="Methyl_CpG_DNA-bd"/>
</dbReference>
<feature type="region of interest" description="Disordered" evidence="7">
    <location>
        <begin position="460"/>
        <end position="487"/>
    </location>
</feature>
<evidence type="ECO:0000256" key="3">
    <source>
        <dbReference type="ARBA" id="ARBA00023125"/>
    </source>
</evidence>
<keyword evidence="4" id="KW-0804">Transcription</keyword>
<feature type="compositionally biased region" description="Polar residues" evidence="7">
    <location>
        <begin position="286"/>
        <end position="296"/>
    </location>
</feature>
<gene>
    <name evidence="10" type="ORF">FNV43_RR22119</name>
</gene>
<dbReference type="PANTHER" id="PTHR37701">
    <property type="entry name" value="METHYL-CPG-BINDING DOMAIN-CONTAINING PROTEIN 8"/>
    <property type="match status" value="1"/>
</dbReference>
<dbReference type="GO" id="GO:0008270">
    <property type="term" value="F:zinc ion binding"/>
    <property type="evidence" value="ECO:0007669"/>
    <property type="project" value="UniProtKB-KW"/>
</dbReference>
<dbReference type="SMART" id="SM00355">
    <property type="entry name" value="ZnF_C2H2"/>
    <property type="match status" value="2"/>
</dbReference>
<keyword evidence="2" id="KW-0805">Transcription regulation</keyword>
<evidence type="ECO:0000256" key="6">
    <source>
        <dbReference type="PROSITE-ProRule" id="PRU00042"/>
    </source>
</evidence>
<dbReference type="EMBL" id="VOIH02000010">
    <property type="protein sequence ID" value="KAF3435032.1"/>
    <property type="molecule type" value="Genomic_DNA"/>
</dbReference>
<organism evidence="10 11">
    <name type="scientific">Rhamnella rubrinervis</name>
    <dbReference type="NCBI Taxonomy" id="2594499"/>
    <lineage>
        <taxon>Eukaryota</taxon>
        <taxon>Viridiplantae</taxon>
        <taxon>Streptophyta</taxon>
        <taxon>Embryophyta</taxon>
        <taxon>Tracheophyta</taxon>
        <taxon>Spermatophyta</taxon>
        <taxon>Magnoliopsida</taxon>
        <taxon>eudicotyledons</taxon>
        <taxon>Gunneridae</taxon>
        <taxon>Pentapetalae</taxon>
        <taxon>rosids</taxon>
        <taxon>fabids</taxon>
        <taxon>Rosales</taxon>
        <taxon>Rhamnaceae</taxon>
        <taxon>rhamnoid group</taxon>
        <taxon>Rhamneae</taxon>
        <taxon>Rhamnella</taxon>
    </lineage>
</organism>
<keyword evidence="6" id="KW-0862">Zinc</keyword>
<dbReference type="InterPro" id="IPR037472">
    <property type="entry name" value="MBD8"/>
</dbReference>
<evidence type="ECO:0000259" key="9">
    <source>
        <dbReference type="PROSITE" id="PS50982"/>
    </source>
</evidence>
<keyword evidence="11" id="KW-1185">Reference proteome</keyword>
<reference evidence="10" key="1">
    <citation type="submission" date="2020-03" db="EMBL/GenBank/DDBJ databases">
        <title>A high-quality chromosome-level genome assembly of a woody plant with both climbing and erect habits, Rhamnella rubrinervis.</title>
        <authorList>
            <person name="Lu Z."/>
            <person name="Yang Y."/>
            <person name="Zhu X."/>
            <person name="Sun Y."/>
        </authorList>
    </citation>
    <scope>NUCLEOTIDE SEQUENCE</scope>
    <source>
        <strain evidence="10">BYM</strain>
        <tissue evidence="10">Leaf</tissue>
    </source>
</reference>
<evidence type="ECO:0000256" key="2">
    <source>
        <dbReference type="ARBA" id="ARBA00023015"/>
    </source>
</evidence>
<dbReference type="InterPro" id="IPR016177">
    <property type="entry name" value="DNA-bd_dom_sf"/>
</dbReference>
<keyword evidence="3" id="KW-0238">DNA-binding</keyword>
<protein>
    <submittedName>
        <fullName evidence="10">Uncharacterized protein</fullName>
    </submittedName>
</protein>
<feature type="compositionally biased region" description="Polar residues" evidence="7">
    <location>
        <begin position="476"/>
        <end position="485"/>
    </location>
</feature>
<evidence type="ECO:0000313" key="11">
    <source>
        <dbReference type="Proteomes" id="UP000796880"/>
    </source>
</evidence>
<evidence type="ECO:0000256" key="4">
    <source>
        <dbReference type="ARBA" id="ARBA00023163"/>
    </source>
</evidence>
<comment type="caution">
    <text evidence="10">The sequence shown here is derived from an EMBL/GenBank/DDBJ whole genome shotgun (WGS) entry which is preliminary data.</text>
</comment>
<dbReference type="GO" id="GO:0003677">
    <property type="term" value="F:DNA binding"/>
    <property type="evidence" value="ECO:0007669"/>
    <property type="project" value="UniProtKB-KW"/>
</dbReference>
<dbReference type="PROSITE" id="PS00028">
    <property type="entry name" value="ZINC_FINGER_C2H2_1"/>
    <property type="match status" value="2"/>
</dbReference>
<feature type="compositionally biased region" description="Polar residues" evidence="7">
    <location>
        <begin position="309"/>
        <end position="320"/>
    </location>
</feature>
<evidence type="ECO:0000256" key="5">
    <source>
        <dbReference type="ARBA" id="ARBA00023242"/>
    </source>
</evidence>
<keyword evidence="6" id="KW-0863">Zinc-finger</keyword>
<keyword evidence="6" id="KW-0479">Metal-binding</keyword>
<evidence type="ECO:0000313" key="10">
    <source>
        <dbReference type="EMBL" id="KAF3435032.1"/>
    </source>
</evidence>
<feature type="domain" description="C2H2-type" evidence="8">
    <location>
        <begin position="344"/>
        <end position="372"/>
    </location>
</feature>